<sequence length="536" mass="57151">MAPHIRLTPIRAFLKDNIGYSKASLPSTSSVPLQHPTIVHVNGKDSLNENTTGMDVDEGDEYSDDTSAGTVEVDELDESDYDEPRLQWRPVTRLPPGFLAERAAAASAAAAPVNPAPVVKKPRPKPPTTRVPGQTIVPMSRIEAILSADAGQNGAHSKEASYLISLATEEFIRRLTRVAHSRSRLDKRSLTTYNDTADSAFYFDEYNFLQGMMRSPLLVTVGVLDIDSENNIEMIPRPLTPKAALAERKRILEEQEALLHGVGVEGADSAFATKSKITPASASTSKASTPVPRLSKPVPTPNTSTNGKSFSKSKSSTASTNPPVIRSERQKLKKARESQAALESSANGHMPPPPSPAEKGNKLEDATVNGSATSNKIGSVKIKIRPRVSPTSRSAAPANSPAAPAPVLPLGPPSSQASSTHSKDRESIRRSSKVYASRHGGKEKEADAPAIVFEEHEKSGVKYPNANGRPVQFAPVGVDTAGQPLWTRTPLPPPQSTSKVKTDETQRGRTADESVNKGSGKPAASSTAVDEPSEAE</sequence>
<feature type="compositionally biased region" description="Low complexity" evidence="1">
    <location>
        <begin position="302"/>
        <end position="321"/>
    </location>
</feature>
<feature type="compositionally biased region" description="Pro residues" evidence="1">
    <location>
        <begin position="403"/>
        <end position="412"/>
    </location>
</feature>
<name>A0A9Q5I1S6_SANBA</name>
<dbReference type="Gene3D" id="1.10.20.10">
    <property type="entry name" value="Histone, subunit A"/>
    <property type="match status" value="1"/>
</dbReference>
<feature type="compositionally biased region" description="Low complexity" evidence="1">
    <location>
        <begin position="277"/>
        <end position="290"/>
    </location>
</feature>
<dbReference type="SUPFAM" id="SSF47113">
    <property type="entry name" value="Histone-fold"/>
    <property type="match status" value="1"/>
</dbReference>
<comment type="caution">
    <text evidence="2">The sequence shown here is derived from an EMBL/GenBank/DDBJ whole genome shotgun (WGS) entry which is preliminary data.</text>
</comment>
<feature type="compositionally biased region" description="Acidic residues" evidence="1">
    <location>
        <begin position="55"/>
        <end position="64"/>
    </location>
</feature>
<evidence type="ECO:0000313" key="3">
    <source>
        <dbReference type="Proteomes" id="UP000757232"/>
    </source>
</evidence>
<reference evidence="2" key="1">
    <citation type="submission" date="2016-06" db="EMBL/GenBank/DDBJ databases">
        <title>Draft Genome sequence of the fungus Inonotus baumii.</title>
        <authorList>
            <person name="Zhu H."/>
            <person name="Lin W."/>
        </authorList>
    </citation>
    <scope>NUCLEOTIDE SEQUENCE</scope>
    <source>
        <strain evidence="2">821</strain>
    </source>
</reference>
<dbReference type="AlphaFoldDB" id="A0A9Q5I1S6"/>
<dbReference type="InterPro" id="IPR009072">
    <property type="entry name" value="Histone-fold"/>
</dbReference>
<dbReference type="OrthoDB" id="636685at2759"/>
<feature type="region of interest" description="Disordered" evidence="1">
    <location>
        <begin position="277"/>
        <end position="536"/>
    </location>
</feature>
<feature type="compositionally biased region" description="Low complexity" evidence="1">
    <location>
        <begin position="389"/>
        <end position="402"/>
    </location>
</feature>
<feature type="region of interest" description="Disordered" evidence="1">
    <location>
        <begin position="43"/>
        <end position="66"/>
    </location>
</feature>
<protein>
    <recommendedName>
        <fullName evidence="4">Transcription factor CBF/NF-Y/archaeal histone domain-containing protein</fullName>
    </recommendedName>
</protein>
<gene>
    <name evidence="2" type="ORF">A7U60_g2929</name>
</gene>
<keyword evidence="3" id="KW-1185">Reference proteome</keyword>
<organism evidence="2 3">
    <name type="scientific">Sanghuangporus baumii</name>
    <name type="common">Phellinus baumii</name>
    <dbReference type="NCBI Taxonomy" id="108892"/>
    <lineage>
        <taxon>Eukaryota</taxon>
        <taxon>Fungi</taxon>
        <taxon>Dikarya</taxon>
        <taxon>Basidiomycota</taxon>
        <taxon>Agaricomycotina</taxon>
        <taxon>Agaricomycetes</taxon>
        <taxon>Hymenochaetales</taxon>
        <taxon>Hymenochaetaceae</taxon>
        <taxon>Sanghuangporus</taxon>
    </lineage>
</organism>
<accession>A0A9Q5I1S6</accession>
<evidence type="ECO:0008006" key="4">
    <source>
        <dbReference type="Google" id="ProtNLM"/>
    </source>
</evidence>
<proteinExistence type="predicted"/>
<dbReference type="GO" id="GO:0046982">
    <property type="term" value="F:protein heterodimerization activity"/>
    <property type="evidence" value="ECO:0007669"/>
    <property type="project" value="InterPro"/>
</dbReference>
<evidence type="ECO:0000256" key="1">
    <source>
        <dbReference type="SAM" id="MobiDB-lite"/>
    </source>
</evidence>
<feature type="compositionally biased region" description="Polar residues" evidence="1">
    <location>
        <begin position="368"/>
        <end position="377"/>
    </location>
</feature>
<dbReference type="Proteomes" id="UP000757232">
    <property type="component" value="Unassembled WGS sequence"/>
</dbReference>
<feature type="compositionally biased region" description="Basic and acidic residues" evidence="1">
    <location>
        <begin position="500"/>
        <end position="515"/>
    </location>
</feature>
<dbReference type="EMBL" id="LNZH02000146">
    <property type="protein sequence ID" value="OCB89900.1"/>
    <property type="molecule type" value="Genomic_DNA"/>
</dbReference>
<feature type="compositionally biased region" description="Basic and acidic residues" evidence="1">
    <location>
        <begin position="440"/>
        <end position="460"/>
    </location>
</feature>
<evidence type="ECO:0000313" key="2">
    <source>
        <dbReference type="EMBL" id="OCB89900.1"/>
    </source>
</evidence>